<dbReference type="Gene3D" id="3.40.50.1000">
    <property type="entry name" value="HAD superfamily/HAD-like"/>
    <property type="match status" value="1"/>
</dbReference>
<dbReference type="InterPro" id="IPR006379">
    <property type="entry name" value="HAD-SF_hydro_IIB"/>
</dbReference>
<name>A0A6A8DLC1_9BACI</name>
<dbReference type="GO" id="GO:0016791">
    <property type="term" value="F:phosphatase activity"/>
    <property type="evidence" value="ECO:0007669"/>
    <property type="project" value="UniProtKB-ARBA"/>
</dbReference>
<dbReference type="Gene3D" id="3.30.1240.10">
    <property type="match status" value="1"/>
</dbReference>
<evidence type="ECO:0000313" key="1">
    <source>
        <dbReference type="EMBL" id="MRH44591.1"/>
    </source>
</evidence>
<dbReference type="AlphaFoldDB" id="A0A6A8DLC1"/>
<comment type="caution">
    <text evidence="1">The sequence shown here is derived from an EMBL/GenBank/DDBJ whole genome shotgun (WGS) entry which is preliminary data.</text>
</comment>
<organism evidence="1 2">
    <name type="scientific">Aquibacillus halophilus</name>
    <dbReference type="NCBI Taxonomy" id="930132"/>
    <lineage>
        <taxon>Bacteria</taxon>
        <taxon>Bacillati</taxon>
        <taxon>Bacillota</taxon>
        <taxon>Bacilli</taxon>
        <taxon>Bacillales</taxon>
        <taxon>Bacillaceae</taxon>
        <taxon>Aquibacillus</taxon>
    </lineage>
</organism>
<protein>
    <submittedName>
        <fullName evidence="1">HAD-IIB family hydrolase</fullName>
    </submittedName>
</protein>
<dbReference type="PANTHER" id="PTHR10000:SF55">
    <property type="entry name" value="5-AMINO-6-(5-PHOSPHO-D-RIBITYLAMINO)URACIL PHOSPHATASE YCSE"/>
    <property type="match status" value="1"/>
</dbReference>
<dbReference type="GO" id="GO:0000287">
    <property type="term" value="F:magnesium ion binding"/>
    <property type="evidence" value="ECO:0007669"/>
    <property type="project" value="TreeGrafter"/>
</dbReference>
<accession>A0A6A8DLC1</accession>
<dbReference type="RefSeq" id="WP_153738200.1">
    <property type="nucleotide sequence ID" value="NZ_WJNG01000017.1"/>
</dbReference>
<dbReference type="SFLD" id="SFLDG01140">
    <property type="entry name" value="C2.B:_Phosphomannomutase_and_P"/>
    <property type="match status" value="1"/>
</dbReference>
<dbReference type="Pfam" id="PF08282">
    <property type="entry name" value="Hydrolase_3"/>
    <property type="match status" value="2"/>
</dbReference>
<dbReference type="PANTHER" id="PTHR10000">
    <property type="entry name" value="PHOSPHOSERINE PHOSPHATASE"/>
    <property type="match status" value="1"/>
</dbReference>
<dbReference type="GO" id="GO:0005829">
    <property type="term" value="C:cytosol"/>
    <property type="evidence" value="ECO:0007669"/>
    <property type="project" value="TreeGrafter"/>
</dbReference>
<dbReference type="CDD" id="cd07516">
    <property type="entry name" value="HAD_Pase"/>
    <property type="match status" value="1"/>
</dbReference>
<dbReference type="InterPro" id="IPR023214">
    <property type="entry name" value="HAD_sf"/>
</dbReference>
<sequence length="249" mass="27853">MKINQKNHDIRLIALDMDGTLLDADHRVSDENKKAITEARNKGVEVILSTGRHYSTCNEYAKELGLSSYLITVNGSEIWTASGELVDRQLLDLSLIQLLVDLHKKHNTSVWMISTEKVWRGEVPDNLDAHQWLKFGFDIEDEQVMKLVMDELEINESFELSNSSLTNIEVNAAGINKARAVEKVCHHLGITMDQVMAIGDSLNDIKMIEEAGLGIAMGNAQTDVKDVADWVTSKHTEDGVAKAIRNWVL</sequence>
<dbReference type="InterPro" id="IPR036412">
    <property type="entry name" value="HAD-like_sf"/>
</dbReference>
<dbReference type="Proteomes" id="UP000799092">
    <property type="component" value="Unassembled WGS sequence"/>
</dbReference>
<keyword evidence="1" id="KW-0378">Hydrolase</keyword>
<evidence type="ECO:0000313" key="2">
    <source>
        <dbReference type="Proteomes" id="UP000799092"/>
    </source>
</evidence>
<dbReference type="SFLD" id="SFLDS00003">
    <property type="entry name" value="Haloacid_Dehalogenase"/>
    <property type="match status" value="1"/>
</dbReference>
<dbReference type="OrthoDB" id="9781413at2"/>
<dbReference type="PROSITE" id="PS01229">
    <property type="entry name" value="COF_2"/>
    <property type="match status" value="1"/>
</dbReference>
<dbReference type="NCBIfam" id="TIGR01484">
    <property type="entry name" value="HAD-SF-IIB"/>
    <property type="match status" value="1"/>
</dbReference>
<keyword evidence="2" id="KW-1185">Reference proteome</keyword>
<dbReference type="EMBL" id="WJNG01000017">
    <property type="protein sequence ID" value="MRH44591.1"/>
    <property type="molecule type" value="Genomic_DNA"/>
</dbReference>
<proteinExistence type="predicted"/>
<dbReference type="SFLD" id="SFLDG01144">
    <property type="entry name" value="C2.B.4:_PGP_Like"/>
    <property type="match status" value="1"/>
</dbReference>
<dbReference type="SUPFAM" id="SSF56784">
    <property type="entry name" value="HAD-like"/>
    <property type="match status" value="1"/>
</dbReference>
<reference evidence="1" key="1">
    <citation type="submission" date="2019-11" db="EMBL/GenBank/DDBJ databases">
        <authorList>
            <person name="Li J."/>
        </authorList>
    </citation>
    <scope>NUCLEOTIDE SEQUENCE</scope>
    <source>
        <strain evidence="1">B6B</strain>
    </source>
</reference>
<gene>
    <name evidence="1" type="ORF">GH741_18250</name>
</gene>